<evidence type="ECO:0000256" key="1">
    <source>
        <dbReference type="SAM" id="SignalP"/>
    </source>
</evidence>
<dbReference type="GO" id="GO:0016020">
    <property type="term" value="C:membrane"/>
    <property type="evidence" value="ECO:0007669"/>
    <property type="project" value="InterPro"/>
</dbReference>
<protein>
    <submittedName>
        <fullName evidence="3">T9SS type A sorting domain-containing protein</fullName>
    </submittedName>
</protein>
<feature type="domain" description="Dystroglycan-type cadherin-like" evidence="2">
    <location>
        <begin position="1128"/>
        <end position="1218"/>
    </location>
</feature>
<dbReference type="EMBL" id="WELI01000001">
    <property type="protein sequence ID" value="KAB7732827.1"/>
    <property type="molecule type" value="Genomic_DNA"/>
</dbReference>
<keyword evidence="1" id="KW-0732">Signal</keyword>
<organism evidence="3 4">
    <name type="scientific">Rudanella paleaurantiibacter</name>
    <dbReference type="NCBI Taxonomy" id="2614655"/>
    <lineage>
        <taxon>Bacteria</taxon>
        <taxon>Pseudomonadati</taxon>
        <taxon>Bacteroidota</taxon>
        <taxon>Cytophagia</taxon>
        <taxon>Cytophagales</taxon>
        <taxon>Cytophagaceae</taxon>
        <taxon>Rudanella</taxon>
    </lineage>
</organism>
<dbReference type="InterPro" id="IPR006644">
    <property type="entry name" value="Cadg"/>
</dbReference>
<dbReference type="InterPro" id="IPR015919">
    <property type="entry name" value="Cadherin-like_sf"/>
</dbReference>
<dbReference type="GO" id="GO:0005509">
    <property type="term" value="F:calcium ion binding"/>
    <property type="evidence" value="ECO:0007669"/>
    <property type="project" value="InterPro"/>
</dbReference>
<dbReference type="NCBIfam" id="TIGR04183">
    <property type="entry name" value="Por_Secre_tail"/>
    <property type="match status" value="1"/>
</dbReference>
<dbReference type="SUPFAM" id="SSF49313">
    <property type="entry name" value="Cadherin-like"/>
    <property type="match status" value="6"/>
</dbReference>
<feature type="domain" description="Dystroglycan-type cadherin-like" evidence="2">
    <location>
        <begin position="1219"/>
        <end position="1309"/>
    </location>
</feature>
<feature type="domain" description="Dystroglycan-type cadherin-like" evidence="2">
    <location>
        <begin position="939"/>
        <end position="1029"/>
    </location>
</feature>
<reference evidence="3 4" key="1">
    <citation type="submission" date="2019-10" db="EMBL/GenBank/DDBJ databases">
        <title>Rudanella paleaurantiibacter sp. nov., isolated from sludge.</title>
        <authorList>
            <person name="Xu S.Q."/>
        </authorList>
    </citation>
    <scope>NUCLEOTIDE SEQUENCE [LARGE SCALE GENOMIC DNA]</scope>
    <source>
        <strain evidence="3 4">HX-22-17</strain>
    </source>
</reference>
<dbReference type="Proteomes" id="UP000488299">
    <property type="component" value="Unassembled WGS sequence"/>
</dbReference>
<name>A0A7J5U5G3_9BACT</name>
<sequence length="1508" mass="158791">MLKKFTLPLLVFTCLSVTCSYVFSQDIPAQTALIPSPRKAFTPTPQSVRGYWNIDVVDDFTLPKSKHLTFSGAGRNLHVKDSWDKLFRRGFSAIERSRMTDDELGYSPLSNAKYDRGSKFTQSSTWTSRLLPEQRSLILYQNYFTDLPFNLPWARNSDLAKDTYFLRPPGSINERESLGQAMSELSGGCVGFGDCPPSGQVSTFGKIFFDIENEGTSPGNEQEHANLYVYKMWMLRQRISPYTEIGGIGPVPHNSYGYSRSSDFANFSSPDWLWRMPAKQIDATNTRGRGMPDAIVGKTFGELAHFQMPGTYFLSSDFDYAARHTGDEDRHWLASVLGEQEVNMKLSPKKRIAWQWLFNTQSSEPGQAARAEYPAPPAIAEGLGIFYWFTGAHGAILWDDWNILTPNAPVVPGRENLDNNRNYSVYEHYLHGLWRLFKHHGDLFNGQETYLNEATECSYDNGKTWYRLNSNAQKRSGKPFARAIVNGNQILIAATQPYASASQETQLMVRYVQGSYRFYTTINLKGDEIFLGRGTMPTGTSPFSPALTTMDPPAPKPLAATVSTYNCSTGAIVFGFTGGSTTSPIEYKALGITDWTTNANQTIEAGLRADPKTITIYIRQNGVEGASYNFDMKAYCSGNPLPPANTAPVVAKALSPESGTVGVGYSLNLSTVFTDAETPTGLVLSVAGLPAGLQFSGGTISGTPSVSGVSTITITATDPGNLSAQTTFVLTINPASAPPTPTPPPPITGGPLAATVVTYNCTTGAILFGFTGGNGSTVEYAAIGITGWTTNPSHILDAGLRSDPKTISVMVRQGGVQGLSFSFDMKAYCSAPQPVTNTAPTVVNIVGPQSATVGTAYALNIGSVFTDAQTPGSLALSATGLPAGLTLTGTAITGTPSASGVSTITLKATDPGNLTVSTSFQLTVSPVPSVTTVTNTAPTIVNLVGPQSATVGTAYSLNIGNVFTDAQTPNSLTLSTLGLPTGLTLNGSLITGTPSTSGVSNVALIATDPGSLSTVTLFVLTVNPAPSVTVVTNTAPTVVNLIGAQTGTVGTAYSLNIGSVFTDAQTPGSLTLSATGLPAGLTLTGTAITGTPSATGVSTITLKATDPGNLTVSTSFQLTVRSGNTPPVVVNPVGPQSGTTGVSYSLNVSAIFTDAETPTQLLMSISGLPAGLQLSGSNLVGTPTVAGSSTIVITVTDPGGLSTTFRIPITIAQGNTRPVIANLVGPQTATQGVNYSLNVGSVFTDMETPNSLTLSVVGLPAGLTLTGTTITGTPSVTGQSNVALVATDPGSLTTATIFILTVNAPVSTTGCGSPANTIGQTLRIMGVTDVNCQTGTFRISTRGGNGTTIFYDNNVGLKNTDPTNCLRILDNPDMVKAINNPNSDIGAFQLKVRQGNVTSNTFTFNFKQYCTGAGATSRMAYESPGELTVLVLGNPTPDEWARLEIQSVGNEPVSLQVLNVQGQVLSTRQVEPSGDTVRQQVWVGKTPGVFVVQVSTPTRSQSVKVVKQ</sequence>
<dbReference type="Pfam" id="PF05345">
    <property type="entry name" value="He_PIG"/>
    <property type="match status" value="6"/>
</dbReference>
<dbReference type="RefSeq" id="WP_152122459.1">
    <property type="nucleotide sequence ID" value="NZ_WELI01000001.1"/>
</dbReference>
<comment type="caution">
    <text evidence="3">The sequence shown here is derived from an EMBL/GenBank/DDBJ whole genome shotgun (WGS) entry which is preliminary data.</text>
</comment>
<evidence type="ECO:0000313" key="3">
    <source>
        <dbReference type="EMBL" id="KAB7732827.1"/>
    </source>
</evidence>
<feature type="domain" description="Dystroglycan-type cadherin-like" evidence="2">
    <location>
        <begin position="1037"/>
        <end position="1127"/>
    </location>
</feature>
<keyword evidence="4" id="KW-1185">Reference proteome</keyword>
<proteinExistence type="predicted"/>
<feature type="domain" description="Dystroglycan-type cadherin-like" evidence="2">
    <location>
        <begin position="649"/>
        <end position="739"/>
    </location>
</feature>
<dbReference type="Gene3D" id="2.60.40.10">
    <property type="entry name" value="Immunoglobulins"/>
    <property type="match status" value="6"/>
</dbReference>
<accession>A0A7J5U5G3</accession>
<evidence type="ECO:0000259" key="2">
    <source>
        <dbReference type="SMART" id="SM00736"/>
    </source>
</evidence>
<dbReference type="InterPro" id="IPR013783">
    <property type="entry name" value="Ig-like_fold"/>
</dbReference>
<feature type="chain" id="PRO_5029561493" evidence="1">
    <location>
        <begin position="25"/>
        <end position="1508"/>
    </location>
</feature>
<evidence type="ECO:0000313" key="4">
    <source>
        <dbReference type="Proteomes" id="UP000488299"/>
    </source>
</evidence>
<dbReference type="InterPro" id="IPR026444">
    <property type="entry name" value="Secre_tail"/>
</dbReference>
<gene>
    <name evidence="3" type="ORF">F5984_02435</name>
</gene>
<feature type="domain" description="Dystroglycan-type cadherin-like" evidence="2">
    <location>
        <begin position="841"/>
        <end position="931"/>
    </location>
</feature>
<feature type="signal peptide" evidence="1">
    <location>
        <begin position="1"/>
        <end position="24"/>
    </location>
</feature>
<dbReference type="SMART" id="SM00736">
    <property type="entry name" value="CADG"/>
    <property type="match status" value="6"/>
</dbReference>